<proteinExistence type="predicted"/>
<dbReference type="Proteomes" id="UP000827872">
    <property type="component" value="Linkage Group LG04"/>
</dbReference>
<evidence type="ECO:0000313" key="1">
    <source>
        <dbReference type="EMBL" id="KAH8005894.1"/>
    </source>
</evidence>
<comment type="caution">
    <text evidence="1">The sequence shown here is derived from an EMBL/GenBank/DDBJ whole genome shotgun (WGS) entry which is preliminary data.</text>
</comment>
<name>A0ACB8FKU6_9SAUR</name>
<evidence type="ECO:0000313" key="2">
    <source>
        <dbReference type="Proteomes" id="UP000827872"/>
    </source>
</evidence>
<reference evidence="1" key="1">
    <citation type="submission" date="2021-08" db="EMBL/GenBank/DDBJ databases">
        <title>The first chromosome-level gecko genome reveals the dynamic sex chromosomes of Neotropical dwarf geckos (Sphaerodactylidae: Sphaerodactylus).</title>
        <authorList>
            <person name="Pinto B.J."/>
            <person name="Keating S.E."/>
            <person name="Gamble T."/>
        </authorList>
    </citation>
    <scope>NUCLEOTIDE SEQUENCE</scope>
    <source>
        <strain evidence="1">TG3544</strain>
    </source>
</reference>
<accession>A0ACB8FKU6</accession>
<dbReference type="EMBL" id="CM037617">
    <property type="protein sequence ID" value="KAH8005894.1"/>
    <property type="molecule type" value="Genomic_DNA"/>
</dbReference>
<sequence length="90" mass="10535">MNAVLQCLSNTELFAEFLALEHYRRVPPPARQQQEEEEEEAEEETEAEAVSPHGEVTEQLAQLVRALWTLEYTPQHSRHFKIFGEGFYWS</sequence>
<gene>
    <name evidence="1" type="ORF">K3G42_031439</name>
</gene>
<protein>
    <submittedName>
        <fullName evidence="1">Uncharacterized protein</fullName>
    </submittedName>
</protein>
<keyword evidence="2" id="KW-1185">Reference proteome</keyword>
<organism evidence="1 2">
    <name type="scientific">Sphaerodactylus townsendi</name>
    <dbReference type="NCBI Taxonomy" id="933632"/>
    <lineage>
        <taxon>Eukaryota</taxon>
        <taxon>Metazoa</taxon>
        <taxon>Chordata</taxon>
        <taxon>Craniata</taxon>
        <taxon>Vertebrata</taxon>
        <taxon>Euteleostomi</taxon>
        <taxon>Lepidosauria</taxon>
        <taxon>Squamata</taxon>
        <taxon>Bifurcata</taxon>
        <taxon>Gekkota</taxon>
        <taxon>Sphaerodactylidae</taxon>
        <taxon>Sphaerodactylus</taxon>
    </lineage>
</organism>